<comment type="caution">
    <text evidence="2">The sequence shown here is derived from an EMBL/GenBank/DDBJ whole genome shotgun (WGS) entry which is preliminary data.</text>
</comment>
<accession>A0A645E7B0</accession>
<evidence type="ECO:0000313" key="2">
    <source>
        <dbReference type="EMBL" id="MPM97466.1"/>
    </source>
</evidence>
<gene>
    <name evidence="2" type="ORF">SDC9_144639</name>
</gene>
<protein>
    <submittedName>
        <fullName evidence="2">Uncharacterized protein</fullName>
    </submittedName>
</protein>
<organism evidence="2">
    <name type="scientific">bioreactor metagenome</name>
    <dbReference type="NCBI Taxonomy" id="1076179"/>
    <lineage>
        <taxon>unclassified sequences</taxon>
        <taxon>metagenomes</taxon>
        <taxon>ecological metagenomes</taxon>
    </lineage>
</organism>
<feature type="compositionally biased region" description="Basic and acidic residues" evidence="1">
    <location>
        <begin position="1"/>
        <end position="13"/>
    </location>
</feature>
<proteinExistence type="predicted"/>
<dbReference type="EMBL" id="VSSQ01043744">
    <property type="protein sequence ID" value="MPM97466.1"/>
    <property type="molecule type" value="Genomic_DNA"/>
</dbReference>
<sequence>MNRSGTERTEGEQTQRTARLLNRRGTKRAKKKLSYERKKKWSIPLCYLGRPSCNNPFRVFRFLWPSAFSFWPFFLRRTKRAKAGRPQITRRLEDTRKTKETPNSGNFITQRRKDVKKTADRLLLFSRPFLGFFVVRILASSREDLIPSSLPFSRCSGISVDPCFLGVDPLAFSL</sequence>
<feature type="region of interest" description="Disordered" evidence="1">
    <location>
        <begin position="1"/>
        <end position="30"/>
    </location>
</feature>
<feature type="compositionally biased region" description="Basic residues" evidence="1">
    <location>
        <begin position="21"/>
        <end position="30"/>
    </location>
</feature>
<name>A0A645E7B0_9ZZZZ</name>
<dbReference type="AlphaFoldDB" id="A0A645E7B0"/>
<evidence type="ECO:0000256" key="1">
    <source>
        <dbReference type="SAM" id="MobiDB-lite"/>
    </source>
</evidence>
<reference evidence="2" key="1">
    <citation type="submission" date="2019-08" db="EMBL/GenBank/DDBJ databases">
        <authorList>
            <person name="Kucharzyk K."/>
            <person name="Murdoch R.W."/>
            <person name="Higgins S."/>
            <person name="Loffler F."/>
        </authorList>
    </citation>
    <scope>NUCLEOTIDE SEQUENCE</scope>
</reference>